<comment type="subcellular location">
    <subcellularLocation>
        <location evidence="1">Cell membrane</location>
        <topology evidence="1">Multi-pass membrane protein</topology>
    </subcellularLocation>
</comment>
<feature type="domain" description="RCK N-terminal" evidence="3">
    <location>
        <begin position="125"/>
        <end position="242"/>
    </location>
</feature>
<dbReference type="Gene3D" id="3.40.50.720">
    <property type="entry name" value="NAD(P)-binding Rossmann-like Domain"/>
    <property type="match status" value="1"/>
</dbReference>
<dbReference type="EMBL" id="SIHJ01000001">
    <property type="protein sequence ID" value="TWT36093.1"/>
    <property type="molecule type" value="Genomic_DNA"/>
</dbReference>
<dbReference type="InterPro" id="IPR003148">
    <property type="entry name" value="RCK_N"/>
</dbReference>
<evidence type="ECO:0000256" key="1">
    <source>
        <dbReference type="ARBA" id="ARBA00004651"/>
    </source>
</evidence>
<sequence length="372" mass="39812">MEQQPQNPPPARRRPLALSGPIRKIVTGLALFLTVCLIAVIGYLASGWELDDSIYMVVITIFGVGYGEIQPVDSPAERALTILVIIAGYGAVIYTVGGFMQMLIDGELNKALGARRMTRDIQKLSGHTILCGAGRVGTILAQELQAGGKPFVVIDADPQRLQEAQDRGFLVVSGDATEEFVLEQAGIERASVLATVLSQDANNVFVTITAREMNPGLTIIARGENPRTEKKLLGSGADKVVLPTAIGAKKLAQMIIRPTAENLLEQLTSRSDMSEELGRIGLRFEELEVTPESAIAGKALADIELRGNHGFLIVGIRTADGATTLHPPTDTQLAAGDVVIILGHGDDIPELAARFTAKRDKMTYRGVTIDAN</sequence>
<dbReference type="InterPro" id="IPR036721">
    <property type="entry name" value="RCK_C_sf"/>
</dbReference>
<dbReference type="InterPro" id="IPR050721">
    <property type="entry name" value="Trk_Ktr_HKT_K-transport"/>
</dbReference>
<dbReference type="InterPro" id="IPR006037">
    <property type="entry name" value="RCK_C"/>
</dbReference>
<evidence type="ECO:0000313" key="5">
    <source>
        <dbReference type="EMBL" id="TWT36093.1"/>
    </source>
</evidence>
<evidence type="ECO:0000259" key="4">
    <source>
        <dbReference type="PROSITE" id="PS51202"/>
    </source>
</evidence>
<feature type="domain" description="RCK C-terminal" evidence="4">
    <location>
        <begin position="272"/>
        <end position="357"/>
    </location>
</feature>
<evidence type="ECO:0000256" key="2">
    <source>
        <dbReference type="SAM" id="Phobius"/>
    </source>
</evidence>
<proteinExistence type="predicted"/>
<dbReference type="PROSITE" id="PS51202">
    <property type="entry name" value="RCK_C"/>
    <property type="match status" value="1"/>
</dbReference>
<dbReference type="SUPFAM" id="SSF81324">
    <property type="entry name" value="Voltage-gated potassium channels"/>
    <property type="match status" value="1"/>
</dbReference>
<keyword evidence="2" id="KW-1133">Transmembrane helix</keyword>
<keyword evidence="2" id="KW-0472">Membrane</keyword>
<dbReference type="PROSITE" id="PS51201">
    <property type="entry name" value="RCK_N"/>
    <property type="match status" value="1"/>
</dbReference>
<dbReference type="PANTHER" id="PTHR43833:SF9">
    <property type="entry name" value="POTASSIUM CHANNEL PROTEIN YUGO-RELATED"/>
    <property type="match status" value="1"/>
</dbReference>
<dbReference type="SUPFAM" id="SSF116726">
    <property type="entry name" value="TrkA C-terminal domain-like"/>
    <property type="match status" value="1"/>
</dbReference>
<comment type="caution">
    <text evidence="5">The sequence shown here is derived from an EMBL/GenBank/DDBJ whole genome shotgun (WGS) entry which is preliminary data.</text>
</comment>
<dbReference type="SUPFAM" id="SSF51735">
    <property type="entry name" value="NAD(P)-binding Rossmann-fold domains"/>
    <property type="match status" value="1"/>
</dbReference>
<feature type="transmembrane region" description="Helical" evidence="2">
    <location>
        <begin position="21"/>
        <end position="46"/>
    </location>
</feature>
<dbReference type="GO" id="GO:0005886">
    <property type="term" value="C:plasma membrane"/>
    <property type="evidence" value="ECO:0007669"/>
    <property type="project" value="UniProtKB-SubCell"/>
</dbReference>
<evidence type="ECO:0000259" key="3">
    <source>
        <dbReference type="PROSITE" id="PS51201"/>
    </source>
</evidence>
<dbReference type="Gene3D" id="3.30.70.1450">
    <property type="entry name" value="Regulator of K+ conductance, C-terminal domain"/>
    <property type="match status" value="1"/>
</dbReference>
<keyword evidence="5" id="KW-0406">Ion transport</keyword>
<keyword evidence="6" id="KW-1185">Reference proteome</keyword>
<name>A0A5C5VDL8_9BACT</name>
<dbReference type="InterPro" id="IPR036291">
    <property type="entry name" value="NAD(P)-bd_dom_sf"/>
</dbReference>
<gene>
    <name evidence="5" type="primary">kch_2</name>
    <name evidence="5" type="ORF">KOR34_09920</name>
</gene>
<dbReference type="GO" id="GO:0006813">
    <property type="term" value="P:potassium ion transport"/>
    <property type="evidence" value="ECO:0007669"/>
    <property type="project" value="InterPro"/>
</dbReference>
<keyword evidence="5" id="KW-0813">Transport</keyword>
<dbReference type="Gene3D" id="1.10.287.70">
    <property type="match status" value="1"/>
</dbReference>
<dbReference type="RefSeq" id="WP_197531153.1">
    <property type="nucleotide sequence ID" value="NZ_SIHJ01000001.1"/>
</dbReference>
<dbReference type="Pfam" id="PF02254">
    <property type="entry name" value="TrkA_N"/>
    <property type="match status" value="1"/>
</dbReference>
<dbReference type="Pfam" id="PF02080">
    <property type="entry name" value="TrkA_C"/>
    <property type="match status" value="1"/>
</dbReference>
<reference evidence="5 6" key="1">
    <citation type="submission" date="2019-02" db="EMBL/GenBank/DDBJ databases">
        <title>Deep-cultivation of Planctomycetes and their phenomic and genomic characterization uncovers novel biology.</title>
        <authorList>
            <person name="Wiegand S."/>
            <person name="Jogler M."/>
            <person name="Boedeker C."/>
            <person name="Pinto D."/>
            <person name="Vollmers J."/>
            <person name="Rivas-Marin E."/>
            <person name="Kohn T."/>
            <person name="Peeters S.H."/>
            <person name="Heuer A."/>
            <person name="Rast P."/>
            <person name="Oberbeckmann S."/>
            <person name="Bunk B."/>
            <person name="Jeske O."/>
            <person name="Meyerdierks A."/>
            <person name="Storesund J.E."/>
            <person name="Kallscheuer N."/>
            <person name="Luecker S."/>
            <person name="Lage O.M."/>
            <person name="Pohl T."/>
            <person name="Merkel B.J."/>
            <person name="Hornburger P."/>
            <person name="Mueller R.-W."/>
            <person name="Bruemmer F."/>
            <person name="Labrenz M."/>
            <person name="Spormann A.M."/>
            <person name="Op Den Camp H."/>
            <person name="Overmann J."/>
            <person name="Amann R."/>
            <person name="Jetten M.S.M."/>
            <person name="Mascher T."/>
            <person name="Medema M.H."/>
            <person name="Devos D.P."/>
            <person name="Kaster A.-K."/>
            <person name="Ovreas L."/>
            <person name="Rohde M."/>
            <person name="Galperin M.Y."/>
            <person name="Jogler C."/>
        </authorList>
    </citation>
    <scope>NUCLEOTIDE SEQUENCE [LARGE SCALE GENOMIC DNA]</scope>
    <source>
        <strain evidence="5 6">KOR34</strain>
    </source>
</reference>
<dbReference type="PANTHER" id="PTHR43833">
    <property type="entry name" value="POTASSIUM CHANNEL PROTEIN 2-RELATED-RELATED"/>
    <property type="match status" value="1"/>
</dbReference>
<dbReference type="InterPro" id="IPR013099">
    <property type="entry name" value="K_chnl_dom"/>
</dbReference>
<dbReference type="Pfam" id="PF07885">
    <property type="entry name" value="Ion_trans_2"/>
    <property type="match status" value="1"/>
</dbReference>
<evidence type="ECO:0000313" key="6">
    <source>
        <dbReference type="Proteomes" id="UP000316714"/>
    </source>
</evidence>
<dbReference type="AlphaFoldDB" id="A0A5C5VDL8"/>
<dbReference type="Proteomes" id="UP000316714">
    <property type="component" value="Unassembled WGS sequence"/>
</dbReference>
<protein>
    <submittedName>
        <fullName evidence="5">Voltage-gated potassium channel Kch</fullName>
    </submittedName>
</protein>
<keyword evidence="2" id="KW-0812">Transmembrane</keyword>
<feature type="transmembrane region" description="Helical" evidence="2">
    <location>
        <begin position="52"/>
        <end position="69"/>
    </location>
</feature>
<dbReference type="GO" id="GO:0008324">
    <property type="term" value="F:monoatomic cation transmembrane transporter activity"/>
    <property type="evidence" value="ECO:0007669"/>
    <property type="project" value="InterPro"/>
</dbReference>
<organism evidence="5 6">
    <name type="scientific">Posidoniimonas corsicana</name>
    <dbReference type="NCBI Taxonomy" id="1938618"/>
    <lineage>
        <taxon>Bacteria</taxon>
        <taxon>Pseudomonadati</taxon>
        <taxon>Planctomycetota</taxon>
        <taxon>Planctomycetia</taxon>
        <taxon>Pirellulales</taxon>
        <taxon>Lacipirellulaceae</taxon>
        <taxon>Posidoniimonas</taxon>
    </lineage>
</organism>
<feature type="transmembrane region" description="Helical" evidence="2">
    <location>
        <begin position="81"/>
        <end position="104"/>
    </location>
</feature>
<keyword evidence="5" id="KW-0407">Ion channel</keyword>
<accession>A0A5C5VDL8</accession>